<reference evidence="2 3" key="1">
    <citation type="journal article" date="2010" name="Cell">
        <title>The genome of Naegleria gruberi illuminates early eukaryotic versatility.</title>
        <authorList>
            <person name="Fritz-Laylin L.K."/>
            <person name="Prochnik S.E."/>
            <person name="Ginger M.L."/>
            <person name="Dacks J.B."/>
            <person name="Carpenter M.L."/>
            <person name="Field M.C."/>
            <person name="Kuo A."/>
            <person name="Paredez A."/>
            <person name="Chapman J."/>
            <person name="Pham J."/>
            <person name="Shu S."/>
            <person name="Neupane R."/>
            <person name="Cipriano M."/>
            <person name="Mancuso J."/>
            <person name="Tu H."/>
            <person name="Salamov A."/>
            <person name="Lindquist E."/>
            <person name="Shapiro H."/>
            <person name="Lucas S."/>
            <person name="Grigoriev I.V."/>
            <person name="Cande W.Z."/>
            <person name="Fulton C."/>
            <person name="Rokhsar D.S."/>
            <person name="Dawson S.C."/>
        </authorList>
    </citation>
    <scope>NUCLEOTIDE SEQUENCE [LARGE SCALE GENOMIC DNA]</scope>
    <source>
        <strain evidence="2 3">NEG-M</strain>
    </source>
</reference>
<accession>D2W601</accession>
<evidence type="ECO:0000256" key="1">
    <source>
        <dbReference type="SAM" id="MobiDB-lite"/>
    </source>
</evidence>
<evidence type="ECO:0000313" key="3">
    <source>
        <dbReference type="Proteomes" id="UP000006671"/>
    </source>
</evidence>
<feature type="compositionally biased region" description="Polar residues" evidence="1">
    <location>
        <begin position="84"/>
        <end position="94"/>
    </location>
</feature>
<dbReference type="AlphaFoldDB" id="D2W601"/>
<organism evidence="3">
    <name type="scientific">Naegleria gruberi</name>
    <name type="common">Amoeba</name>
    <dbReference type="NCBI Taxonomy" id="5762"/>
    <lineage>
        <taxon>Eukaryota</taxon>
        <taxon>Discoba</taxon>
        <taxon>Heterolobosea</taxon>
        <taxon>Tetramitia</taxon>
        <taxon>Eutetramitia</taxon>
        <taxon>Vahlkampfiidae</taxon>
        <taxon>Naegleria</taxon>
    </lineage>
</organism>
<feature type="region of interest" description="Disordered" evidence="1">
    <location>
        <begin position="84"/>
        <end position="122"/>
    </location>
</feature>
<feature type="compositionally biased region" description="Low complexity" evidence="1">
    <location>
        <begin position="101"/>
        <end position="118"/>
    </location>
</feature>
<dbReference type="EMBL" id="GG739183">
    <property type="protein sequence ID" value="EFC35501.1"/>
    <property type="molecule type" value="Genomic_DNA"/>
</dbReference>
<dbReference type="KEGG" id="ngr:NAEGRDRAFT_82368"/>
<sequence>MSTTTTPPTSTDQENTLPIASSSGDSTTTTTTITPSSPSNTITTTPSSPVLQQEASTTTNEPKFDFEISHNKSVYNITMKSLDSQSYDSKQSPTNHHQHYNTHNNNNNILNNNNQQQQEHSEILSSLAQEQQEQQVDEIQDKSIATNGSNLISSSTNSLFGLFSSFILLYTTGDNLIVQSRSNQKLQMKSVIDYEIGEMVKSTTLIMNQLLYQIKSGGPFDLNNNITWFRIFYYLKRLYVHKSPLKMLYFGRFDQSFIGVEVDFVRVLLKASTFTNLERMGTDYHLISDPNLIYSPSNIIESKNWTLEVTNRAWYSIFTKYQTSNKTLSNVKWSPLFSSIFKYKRIYFNKWKFK</sequence>
<evidence type="ECO:0000313" key="2">
    <source>
        <dbReference type="EMBL" id="EFC35501.1"/>
    </source>
</evidence>
<feature type="compositionally biased region" description="Polar residues" evidence="1">
    <location>
        <begin position="50"/>
        <end position="61"/>
    </location>
</feature>
<gene>
    <name evidence="2" type="ORF">NAEGRDRAFT_82368</name>
</gene>
<feature type="compositionally biased region" description="Low complexity" evidence="1">
    <location>
        <begin position="21"/>
        <end position="49"/>
    </location>
</feature>
<feature type="region of interest" description="Disordered" evidence="1">
    <location>
        <begin position="1"/>
        <end position="64"/>
    </location>
</feature>
<feature type="compositionally biased region" description="Low complexity" evidence="1">
    <location>
        <begin position="1"/>
        <end position="11"/>
    </location>
</feature>
<keyword evidence="3" id="KW-1185">Reference proteome</keyword>
<name>D2W601_NAEGR</name>
<proteinExistence type="predicted"/>
<dbReference type="VEuPathDB" id="AmoebaDB:NAEGRDRAFT_82368"/>
<dbReference type="InParanoid" id="D2W601"/>
<dbReference type="Proteomes" id="UP000006671">
    <property type="component" value="Unassembled WGS sequence"/>
</dbReference>
<dbReference type="GeneID" id="8856417"/>
<protein>
    <submittedName>
        <fullName evidence="2">Predicted protein</fullName>
    </submittedName>
</protein>
<dbReference type="RefSeq" id="XP_002668245.1">
    <property type="nucleotide sequence ID" value="XM_002668199.1"/>
</dbReference>